<reference evidence="1 2" key="1">
    <citation type="journal article" date="2007" name="Int. J. Syst. Evol. Microbiol.">
        <title>Natronorubrum sulfidifaciens sp. nov., an extremely haloalkaliphilic archaeon isolated from Aiding salt lake in Xin-Jiang, China.</title>
        <authorList>
            <person name="Cui H.L."/>
            <person name="Tohty D."/>
            <person name="Liu H.C."/>
            <person name="Liu S.J."/>
            <person name="Oren A."/>
            <person name="Zhou P.J."/>
        </authorList>
    </citation>
    <scope>NUCLEOTIDE SEQUENCE [LARGE SCALE GENOMIC DNA]</scope>
    <source>
        <strain evidence="1 2">7-3</strain>
        <plasmid evidence="1">unnamed1</plasmid>
    </source>
</reference>
<name>A0A5P9P8M9_9EURY</name>
<dbReference type="AlphaFoldDB" id="A0A5P9P8M9"/>
<keyword evidence="1" id="KW-0614">Plasmid</keyword>
<sequence>MLSNQQEDLLIAVALAEFSYETEDVDPDLANHAWQLAADRLVAWDVTPAEAVRALNIGNH</sequence>
<geneLocation type="plasmid" evidence="1 2">
    <name>unnamed1</name>
</geneLocation>
<dbReference type="KEGG" id="nas:GCU68_18320"/>
<dbReference type="RefSeq" id="WP_152943997.1">
    <property type="nucleotide sequence ID" value="NZ_CP045489.1"/>
</dbReference>
<organism evidence="1 2">
    <name type="scientific">Natronorubrum aibiense</name>
    <dbReference type="NCBI Taxonomy" id="348826"/>
    <lineage>
        <taxon>Archaea</taxon>
        <taxon>Methanobacteriati</taxon>
        <taxon>Methanobacteriota</taxon>
        <taxon>Stenosarchaea group</taxon>
        <taxon>Halobacteria</taxon>
        <taxon>Halobacteriales</taxon>
        <taxon>Natrialbaceae</taxon>
        <taxon>Natronorubrum</taxon>
    </lineage>
</organism>
<dbReference type="Proteomes" id="UP000326170">
    <property type="component" value="Plasmid unnamed1"/>
</dbReference>
<dbReference type="GeneID" id="42303019"/>
<keyword evidence="2" id="KW-1185">Reference proteome</keyword>
<dbReference type="OrthoDB" id="160525at2157"/>
<protein>
    <recommendedName>
        <fullName evidence="3">DUF357 domain-containing protein</fullName>
    </recommendedName>
</protein>
<evidence type="ECO:0000313" key="1">
    <source>
        <dbReference type="EMBL" id="QFU84484.1"/>
    </source>
</evidence>
<evidence type="ECO:0008006" key="3">
    <source>
        <dbReference type="Google" id="ProtNLM"/>
    </source>
</evidence>
<proteinExistence type="predicted"/>
<evidence type="ECO:0000313" key="2">
    <source>
        <dbReference type="Proteomes" id="UP000326170"/>
    </source>
</evidence>
<dbReference type="EMBL" id="CP045489">
    <property type="protein sequence ID" value="QFU84484.1"/>
    <property type="molecule type" value="Genomic_DNA"/>
</dbReference>
<gene>
    <name evidence="1" type="ORF">GCU68_18320</name>
</gene>
<accession>A0A5P9P8M9</accession>